<dbReference type="CDD" id="cd17932">
    <property type="entry name" value="DEXQc_UvrD"/>
    <property type="match status" value="1"/>
</dbReference>
<dbReference type="Pfam" id="PF13245">
    <property type="entry name" value="AAA_19"/>
    <property type="match status" value="1"/>
</dbReference>
<dbReference type="Gene3D" id="1.10.10.160">
    <property type="match status" value="1"/>
</dbReference>
<evidence type="ECO:0000313" key="7">
    <source>
        <dbReference type="EMBL" id="MCI2285956.1"/>
    </source>
</evidence>
<dbReference type="InterPro" id="IPR027417">
    <property type="entry name" value="P-loop_NTPase"/>
</dbReference>
<dbReference type="PANTHER" id="PTHR11070">
    <property type="entry name" value="UVRD / RECB / PCRA DNA HELICASE FAMILY MEMBER"/>
    <property type="match status" value="1"/>
</dbReference>
<keyword evidence="2 5" id="KW-0378">Hydrolase</keyword>
<proteinExistence type="predicted"/>
<dbReference type="GO" id="GO:0004386">
    <property type="term" value="F:helicase activity"/>
    <property type="evidence" value="ECO:0007669"/>
    <property type="project" value="UniProtKB-KW"/>
</dbReference>
<gene>
    <name evidence="7" type="ORF">L3081_24325</name>
</gene>
<keyword evidence="3 5" id="KW-0347">Helicase</keyword>
<protein>
    <submittedName>
        <fullName evidence="7">ATP-dependent helicase</fullName>
    </submittedName>
</protein>
<keyword evidence="1 5" id="KW-0547">Nucleotide-binding</keyword>
<evidence type="ECO:0000256" key="3">
    <source>
        <dbReference type="ARBA" id="ARBA00022806"/>
    </source>
</evidence>
<reference evidence="7" key="1">
    <citation type="submission" date="2022-01" db="EMBL/GenBank/DDBJ databases">
        <title>Colwellia maritima, isolated from seawater.</title>
        <authorList>
            <person name="Kristyanto S."/>
            <person name="Jung J."/>
            <person name="Jeon C.O."/>
        </authorList>
    </citation>
    <scope>NUCLEOTIDE SEQUENCE</scope>
    <source>
        <strain evidence="7">MSW7</strain>
    </source>
</reference>
<keyword evidence="8" id="KW-1185">Reference proteome</keyword>
<evidence type="ECO:0000256" key="2">
    <source>
        <dbReference type="ARBA" id="ARBA00022801"/>
    </source>
</evidence>
<dbReference type="RefSeq" id="WP_242289011.1">
    <property type="nucleotide sequence ID" value="NZ_JAKKSL010000007.1"/>
</dbReference>
<dbReference type="Gene3D" id="3.40.50.300">
    <property type="entry name" value="P-loop containing nucleotide triphosphate hydrolases"/>
    <property type="match status" value="2"/>
</dbReference>
<keyword evidence="4 5" id="KW-0067">ATP-binding</keyword>
<dbReference type="InterPro" id="IPR000212">
    <property type="entry name" value="DNA_helicase_UvrD/REP"/>
</dbReference>
<evidence type="ECO:0000256" key="4">
    <source>
        <dbReference type="ARBA" id="ARBA00022840"/>
    </source>
</evidence>
<name>A0ABS9X8Z8_9GAMM</name>
<dbReference type="Proteomes" id="UP001139646">
    <property type="component" value="Unassembled WGS sequence"/>
</dbReference>
<feature type="domain" description="UvrD-like helicase ATP-binding" evidence="6">
    <location>
        <begin position="1"/>
        <end position="255"/>
    </location>
</feature>
<dbReference type="PROSITE" id="PS51198">
    <property type="entry name" value="UVRD_HELICASE_ATP_BIND"/>
    <property type="match status" value="1"/>
</dbReference>
<organism evidence="7 8">
    <name type="scientific">Colwellia maritima</name>
    <dbReference type="NCBI Taxonomy" id="2912588"/>
    <lineage>
        <taxon>Bacteria</taxon>
        <taxon>Pseudomonadati</taxon>
        <taxon>Pseudomonadota</taxon>
        <taxon>Gammaproteobacteria</taxon>
        <taxon>Alteromonadales</taxon>
        <taxon>Colwelliaceae</taxon>
        <taxon>Colwellia</taxon>
    </lineage>
</organism>
<sequence length="305" mass="34891">MLTEEQAGTIENVDENKMIVALAGSGKTHTFISLVERILQENPYSTIAMVTFTNAATSEMEDRVKMKVGSMANRVSVSTFARLMRVQFVPLMNKRRLLIGGEYYGFIKRAMISQGVDLDELRDCLSEVDKLGRDLTFVDDGSSYSRVFAEYSNLLKRYGRYDLNLMARELIQALIEGKIKPIKQDFILIDEFQDTDILQYEWLKENSRNKKVAVVGDDDQSIYAWRGARAYEAFVDFQGDFNAEAYLLSQCFRCAPEILSTAKAFIEHNQDRIDKDMSSPKPLGGTVSIRTIPKRVRFRVHKEKK</sequence>
<feature type="binding site" evidence="5">
    <location>
        <begin position="21"/>
        <end position="28"/>
    </location>
    <ligand>
        <name>ATP</name>
        <dbReference type="ChEBI" id="CHEBI:30616"/>
    </ligand>
</feature>
<accession>A0ABS9X8Z8</accession>
<evidence type="ECO:0000256" key="5">
    <source>
        <dbReference type="PROSITE-ProRule" id="PRU00560"/>
    </source>
</evidence>
<dbReference type="InterPro" id="IPR014016">
    <property type="entry name" value="UvrD-like_ATP-bd"/>
</dbReference>
<comment type="caution">
    <text evidence="7">The sequence shown here is derived from an EMBL/GenBank/DDBJ whole genome shotgun (WGS) entry which is preliminary data.</text>
</comment>
<evidence type="ECO:0000259" key="6">
    <source>
        <dbReference type="PROSITE" id="PS51198"/>
    </source>
</evidence>
<dbReference type="SUPFAM" id="SSF52540">
    <property type="entry name" value="P-loop containing nucleoside triphosphate hydrolases"/>
    <property type="match status" value="1"/>
</dbReference>
<dbReference type="InterPro" id="IPR013986">
    <property type="entry name" value="DExx_box_DNA_helicase_dom_sf"/>
</dbReference>
<evidence type="ECO:0000256" key="1">
    <source>
        <dbReference type="ARBA" id="ARBA00022741"/>
    </source>
</evidence>
<dbReference type="EMBL" id="JAKKSL010000007">
    <property type="protein sequence ID" value="MCI2285956.1"/>
    <property type="molecule type" value="Genomic_DNA"/>
</dbReference>
<evidence type="ECO:0000313" key="8">
    <source>
        <dbReference type="Proteomes" id="UP001139646"/>
    </source>
</evidence>